<sequence>MDHKLNIHRDFYRLHESTVEIAKVSRVLVALDAGQAGRYSEKSLNEIGLDDIAFQFEEFGQEQLDTVDELVPPVDMTQEEPHTEISDIEDLEPLAPRKKKKNTITGQ</sequence>
<protein>
    <submittedName>
        <fullName evidence="2">N-lysine methyltransferase setd8</fullName>
    </submittedName>
</protein>
<organism evidence="2 3">
    <name type="scientific">Plakobranchus ocellatus</name>
    <dbReference type="NCBI Taxonomy" id="259542"/>
    <lineage>
        <taxon>Eukaryota</taxon>
        <taxon>Metazoa</taxon>
        <taxon>Spiralia</taxon>
        <taxon>Lophotrochozoa</taxon>
        <taxon>Mollusca</taxon>
        <taxon>Gastropoda</taxon>
        <taxon>Heterobranchia</taxon>
        <taxon>Euthyneura</taxon>
        <taxon>Panpulmonata</taxon>
        <taxon>Sacoglossa</taxon>
        <taxon>Placobranchoidea</taxon>
        <taxon>Plakobranchidae</taxon>
        <taxon>Plakobranchus</taxon>
    </lineage>
</organism>
<dbReference type="AlphaFoldDB" id="A0AAV4BRY8"/>
<dbReference type="Proteomes" id="UP000735302">
    <property type="component" value="Unassembled WGS sequence"/>
</dbReference>
<accession>A0AAV4BRY8</accession>
<reference evidence="2 3" key="1">
    <citation type="journal article" date="2021" name="Elife">
        <title>Chloroplast acquisition without the gene transfer in kleptoplastic sea slugs, Plakobranchus ocellatus.</title>
        <authorList>
            <person name="Maeda T."/>
            <person name="Takahashi S."/>
            <person name="Yoshida T."/>
            <person name="Shimamura S."/>
            <person name="Takaki Y."/>
            <person name="Nagai Y."/>
            <person name="Toyoda A."/>
            <person name="Suzuki Y."/>
            <person name="Arimoto A."/>
            <person name="Ishii H."/>
            <person name="Satoh N."/>
            <person name="Nishiyama T."/>
            <person name="Hasebe M."/>
            <person name="Maruyama T."/>
            <person name="Minagawa J."/>
            <person name="Obokata J."/>
            <person name="Shigenobu S."/>
        </authorList>
    </citation>
    <scope>NUCLEOTIDE SEQUENCE [LARGE SCALE GENOMIC DNA]</scope>
</reference>
<dbReference type="PANTHER" id="PTHR33480">
    <property type="entry name" value="SET DOMAIN-CONTAINING PROTEIN-RELATED"/>
    <property type="match status" value="1"/>
</dbReference>
<gene>
    <name evidence="2" type="ORF">PoB_004833100</name>
</gene>
<dbReference type="EMBL" id="BLXT01005284">
    <property type="protein sequence ID" value="GFO21826.1"/>
    <property type="molecule type" value="Genomic_DNA"/>
</dbReference>
<evidence type="ECO:0000256" key="1">
    <source>
        <dbReference type="SAM" id="MobiDB-lite"/>
    </source>
</evidence>
<dbReference type="GO" id="GO:0008168">
    <property type="term" value="F:methyltransferase activity"/>
    <property type="evidence" value="ECO:0007669"/>
    <property type="project" value="UniProtKB-KW"/>
</dbReference>
<proteinExistence type="predicted"/>
<name>A0AAV4BRY8_9GAST</name>
<feature type="compositionally biased region" description="Basic residues" evidence="1">
    <location>
        <begin position="96"/>
        <end position="107"/>
    </location>
</feature>
<dbReference type="PANTHER" id="PTHR33480:SF1">
    <property type="entry name" value="TYR RECOMBINASE DOMAIN-CONTAINING PROTEIN"/>
    <property type="match status" value="1"/>
</dbReference>
<evidence type="ECO:0000313" key="2">
    <source>
        <dbReference type="EMBL" id="GFO21826.1"/>
    </source>
</evidence>
<keyword evidence="2" id="KW-0489">Methyltransferase</keyword>
<feature type="region of interest" description="Disordered" evidence="1">
    <location>
        <begin position="76"/>
        <end position="107"/>
    </location>
</feature>
<keyword evidence="2" id="KW-0808">Transferase</keyword>
<evidence type="ECO:0000313" key="3">
    <source>
        <dbReference type="Proteomes" id="UP000735302"/>
    </source>
</evidence>
<dbReference type="GO" id="GO:0032259">
    <property type="term" value="P:methylation"/>
    <property type="evidence" value="ECO:0007669"/>
    <property type="project" value="UniProtKB-KW"/>
</dbReference>
<keyword evidence="3" id="KW-1185">Reference proteome</keyword>
<comment type="caution">
    <text evidence="2">The sequence shown here is derived from an EMBL/GenBank/DDBJ whole genome shotgun (WGS) entry which is preliminary data.</text>
</comment>